<dbReference type="Proteomes" id="UP000030745">
    <property type="component" value="Unassembled WGS sequence"/>
</dbReference>
<evidence type="ECO:0000256" key="2">
    <source>
        <dbReference type="ARBA" id="ARBA00010107"/>
    </source>
</evidence>
<organism evidence="15 16">
    <name type="scientific">Saprolegnia parasitica (strain CBS 223.65)</name>
    <dbReference type="NCBI Taxonomy" id="695850"/>
    <lineage>
        <taxon>Eukaryota</taxon>
        <taxon>Sar</taxon>
        <taxon>Stramenopiles</taxon>
        <taxon>Oomycota</taxon>
        <taxon>Saprolegniomycetes</taxon>
        <taxon>Saprolegniales</taxon>
        <taxon>Saprolegniaceae</taxon>
        <taxon>Saprolegnia</taxon>
    </lineage>
</organism>
<evidence type="ECO:0000256" key="1">
    <source>
        <dbReference type="ARBA" id="ARBA00004123"/>
    </source>
</evidence>
<gene>
    <name evidence="15" type="ORF">SPRG_01127</name>
</gene>
<feature type="region of interest" description="Disordered" evidence="13">
    <location>
        <begin position="1"/>
        <end position="30"/>
    </location>
</feature>
<dbReference type="InterPro" id="IPR002717">
    <property type="entry name" value="HAT_MYST-type"/>
</dbReference>
<keyword evidence="7" id="KW-0862">Zinc</keyword>
<dbReference type="AlphaFoldDB" id="A0A067CX29"/>
<evidence type="ECO:0000259" key="14">
    <source>
        <dbReference type="PROSITE" id="PS51726"/>
    </source>
</evidence>
<dbReference type="VEuPathDB" id="FungiDB:SPRG_01127"/>
<comment type="catalytic activity">
    <reaction evidence="12">
        <text>L-lysyl-[protein] + acetyl-CoA = N(6)-acetyl-L-lysyl-[protein] + CoA + H(+)</text>
        <dbReference type="Rhea" id="RHEA:45948"/>
        <dbReference type="Rhea" id="RHEA-COMP:9752"/>
        <dbReference type="Rhea" id="RHEA-COMP:10731"/>
        <dbReference type="ChEBI" id="CHEBI:15378"/>
        <dbReference type="ChEBI" id="CHEBI:29969"/>
        <dbReference type="ChEBI" id="CHEBI:57287"/>
        <dbReference type="ChEBI" id="CHEBI:57288"/>
        <dbReference type="ChEBI" id="CHEBI:61930"/>
        <dbReference type="EC" id="2.3.1.48"/>
    </reaction>
</comment>
<dbReference type="GO" id="GO:0003712">
    <property type="term" value="F:transcription coregulator activity"/>
    <property type="evidence" value="ECO:0007669"/>
    <property type="project" value="TreeGrafter"/>
</dbReference>
<dbReference type="Gene3D" id="1.10.10.10">
    <property type="entry name" value="Winged helix-like DNA-binding domain superfamily/Winged helix DNA-binding domain"/>
    <property type="match status" value="1"/>
</dbReference>
<dbReference type="EC" id="2.3.1.48" evidence="3 12"/>
<feature type="domain" description="MYST-type HAT" evidence="14">
    <location>
        <begin position="44"/>
        <end position="271"/>
    </location>
</feature>
<dbReference type="CDD" id="cd04301">
    <property type="entry name" value="NAT_SF"/>
    <property type="match status" value="1"/>
</dbReference>
<keyword evidence="8" id="KW-0156">Chromatin regulator</keyword>
<keyword evidence="10 12" id="KW-0539">Nucleus</keyword>
<keyword evidence="9" id="KW-0007">Acetylation</keyword>
<keyword evidence="5" id="KW-0479">Metal-binding</keyword>
<dbReference type="InterPro" id="IPR036388">
    <property type="entry name" value="WH-like_DNA-bd_sf"/>
</dbReference>
<evidence type="ECO:0000256" key="10">
    <source>
        <dbReference type="ARBA" id="ARBA00023242"/>
    </source>
</evidence>
<comment type="subcellular location">
    <subcellularLocation>
        <location evidence="1 12">Nucleus</location>
    </subcellularLocation>
</comment>
<evidence type="ECO:0000256" key="6">
    <source>
        <dbReference type="ARBA" id="ARBA00022771"/>
    </source>
</evidence>
<proteinExistence type="inferred from homology"/>
<keyword evidence="4" id="KW-0808">Transferase</keyword>
<dbReference type="EMBL" id="KK583190">
    <property type="protein sequence ID" value="KDO35063.1"/>
    <property type="molecule type" value="Genomic_DNA"/>
</dbReference>
<evidence type="ECO:0000256" key="4">
    <source>
        <dbReference type="ARBA" id="ARBA00022679"/>
    </source>
</evidence>
<dbReference type="GO" id="GO:0008270">
    <property type="term" value="F:zinc ion binding"/>
    <property type="evidence" value="ECO:0007669"/>
    <property type="project" value="UniProtKB-KW"/>
</dbReference>
<dbReference type="OMA" id="SYAISAH"/>
<dbReference type="PANTHER" id="PTHR10615">
    <property type="entry name" value="HISTONE ACETYLTRANSFERASE"/>
    <property type="match status" value="1"/>
</dbReference>
<feature type="active site" description="Proton donor/acceptor" evidence="11">
    <location>
        <position position="223"/>
    </location>
</feature>
<comment type="similarity">
    <text evidence="2 12">Belongs to the MYST (SAS/MOZ) family.</text>
</comment>
<evidence type="ECO:0000256" key="9">
    <source>
        <dbReference type="ARBA" id="ARBA00022990"/>
    </source>
</evidence>
<evidence type="ECO:0000256" key="5">
    <source>
        <dbReference type="ARBA" id="ARBA00022723"/>
    </source>
</evidence>
<dbReference type="KEGG" id="spar:SPRG_01127"/>
<evidence type="ECO:0000256" key="11">
    <source>
        <dbReference type="PIRSR" id="PIRSR602717-51"/>
    </source>
</evidence>
<evidence type="ECO:0000313" key="16">
    <source>
        <dbReference type="Proteomes" id="UP000030745"/>
    </source>
</evidence>
<name>A0A067CX29_SAPPC</name>
<accession>A0A067CX29</accession>
<dbReference type="SUPFAM" id="SSF55729">
    <property type="entry name" value="Acyl-CoA N-acyltransferases (Nat)"/>
    <property type="match status" value="1"/>
</dbReference>
<dbReference type="STRING" id="695850.A0A067CX29"/>
<keyword evidence="16" id="KW-1185">Reference proteome</keyword>
<dbReference type="GO" id="GO:0005634">
    <property type="term" value="C:nucleus"/>
    <property type="evidence" value="ECO:0007669"/>
    <property type="project" value="UniProtKB-SubCell"/>
</dbReference>
<dbReference type="InterPro" id="IPR040706">
    <property type="entry name" value="Zf-MYST"/>
</dbReference>
<protein>
    <recommendedName>
        <fullName evidence="3 12">Histone acetyltransferase</fullName>
        <ecNumber evidence="3 12">2.3.1.48</ecNumber>
    </recommendedName>
</protein>
<dbReference type="GO" id="GO:0000785">
    <property type="term" value="C:chromatin"/>
    <property type="evidence" value="ECO:0007669"/>
    <property type="project" value="TreeGrafter"/>
</dbReference>
<dbReference type="GO" id="GO:0004402">
    <property type="term" value="F:histone acetyltransferase activity"/>
    <property type="evidence" value="ECO:0007669"/>
    <property type="project" value="InterPro"/>
</dbReference>
<dbReference type="Gene3D" id="3.40.630.30">
    <property type="match status" value="1"/>
</dbReference>
<dbReference type="InterPro" id="IPR050603">
    <property type="entry name" value="MYST_HAT"/>
</dbReference>
<keyword evidence="6" id="KW-0863">Zinc-finger</keyword>
<evidence type="ECO:0000256" key="13">
    <source>
        <dbReference type="SAM" id="MobiDB-lite"/>
    </source>
</evidence>
<dbReference type="Gene3D" id="3.30.60.60">
    <property type="entry name" value="N-acetyl transferase-like"/>
    <property type="match status" value="1"/>
</dbReference>
<evidence type="ECO:0000256" key="12">
    <source>
        <dbReference type="RuleBase" id="RU361211"/>
    </source>
</evidence>
<dbReference type="GO" id="GO:0003682">
    <property type="term" value="F:chromatin binding"/>
    <property type="evidence" value="ECO:0007669"/>
    <property type="project" value="TreeGrafter"/>
</dbReference>
<dbReference type="PROSITE" id="PS51726">
    <property type="entry name" value="MYST_HAT"/>
    <property type="match status" value="1"/>
</dbReference>
<evidence type="ECO:0000313" key="15">
    <source>
        <dbReference type="EMBL" id="KDO35063.1"/>
    </source>
</evidence>
<dbReference type="GO" id="GO:0006357">
    <property type="term" value="P:regulation of transcription by RNA polymerase II"/>
    <property type="evidence" value="ECO:0007669"/>
    <property type="project" value="TreeGrafter"/>
</dbReference>
<dbReference type="Pfam" id="PF17772">
    <property type="entry name" value="zf-MYST"/>
    <property type="match status" value="1"/>
</dbReference>
<evidence type="ECO:0000256" key="3">
    <source>
        <dbReference type="ARBA" id="ARBA00013184"/>
    </source>
</evidence>
<reference evidence="15 16" key="1">
    <citation type="journal article" date="2013" name="PLoS Genet.">
        <title>Distinctive expansion of potential virulence genes in the genome of the oomycete fish pathogen Saprolegnia parasitica.</title>
        <authorList>
            <person name="Jiang R.H."/>
            <person name="de Bruijn I."/>
            <person name="Haas B.J."/>
            <person name="Belmonte R."/>
            <person name="Lobach L."/>
            <person name="Christie J."/>
            <person name="van den Ackerveken G."/>
            <person name="Bottin A."/>
            <person name="Bulone V."/>
            <person name="Diaz-Moreno S.M."/>
            <person name="Dumas B."/>
            <person name="Fan L."/>
            <person name="Gaulin E."/>
            <person name="Govers F."/>
            <person name="Grenville-Briggs L.J."/>
            <person name="Horner N.R."/>
            <person name="Levin J.Z."/>
            <person name="Mammella M."/>
            <person name="Meijer H.J."/>
            <person name="Morris P."/>
            <person name="Nusbaum C."/>
            <person name="Oome S."/>
            <person name="Phillips A.J."/>
            <person name="van Rooyen D."/>
            <person name="Rzeszutek E."/>
            <person name="Saraiva M."/>
            <person name="Secombes C.J."/>
            <person name="Seidl M.F."/>
            <person name="Snel B."/>
            <person name="Stassen J.H."/>
            <person name="Sykes S."/>
            <person name="Tripathy S."/>
            <person name="van den Berg H."/>
            <person name="Vega-Arreguin J.C."/>
            <person name="Wawra S."/>
            <person name="Young S.K."/>
            <person name="Zeng Q."/>
            <person name="Dieguez-Uribeondo J."/>
            <person name="Russ C."/>
            <person name="Tyler B.M."/>
            <person name="van West P."/>
        </authorList>
    </citation>
    <scope>NUCLEOTIDE SEQUENCE [LARGE SCALE GENOMIC DNA]</scope>
    <source>
        <strain evidence="15 16">CBS 223.65</strain>
    </source>
</reference>
<sequence>MNRQGKRALDATMLARKRKRSIETRDDDDDPRARFQRMDLESAALMRQVPRIELGRFVIDTWYPSPYPASAYPDGTLYLCEHCLGYTSSKRFLQHHKRSDCALTTPPGPRVYYERGDRLALYAVDGKREPTYAQNLCLLAKLFMDQKTLYYDVTRFRFYVLCRVDDDGSHIVGYFSKEKASPEGYNLSCIVVLPPYQRHGYGTLLISISYAISAHDGQVGTPERPLSAHGHAAYVEYWKHRVLRELAATSKAVSIADLADRTVRATQDNVD</sequence>
<dbReference type="PANTHER" id="PTHR10615:SF161">
    <property type="entry name" value="HISTONE ACETYLTRANSFERASE KAT7"/>
    <property type="match status" value="1"/>
</dbReference>
<dbReference type="InterPro" id="IPR016181">
    <property type="entry name" value="Acyl_CoA_acyltransferase"/>
</dbReference>
<evidence type="ECO:0000256" key="7">
    <source>
        <dbReference type="ARBA" id="ARBA00022833"/>
    </source>
</evidence>
<evidence type="ECO:0000256" key="8">
    <source>
        <dbReference type="ARBA" id="ARBA00022853"/>
    </source>
</evidence>
<dbReference type="OrthoDB" id="787137at2759"/>
<dbReference type="Pfam" id="PF01853">
    <property type="entry name" value="MOZ_SAS"/>
    <property type="match status" value="1"/>
</dbReference>
<dbReference type="GeneID" id="24123737"/>
<dbReference type="RefSeq" id="XP_012194716.1">
    <property type="nucleotide sequence ID" value="XM_012339326.1"/>
</dbReference>